<dbReference type="SUPFAM" id="SSF81296">
    <property type="entry name" value="E set domains"/>
    <property type="match status" value="2"/>
</dbReference>
<sequence>MLRFVCLAITVAVVSAGIPYKDCAAKEVKSVAISGCTTAPCTVHKGKQLTLTVDFLANQDTSKLDFNMIGNVGGKDYDLSKLIPDFDTNGCHSTKCPITKGSNATFEFKFTIPSLTPDAKGYVKAELKGEHGDLFCGSVDVLISQSYYPVCLTLFIAAVSAGLPYKDCGHSEVSSVSISGCSTTPCTLHKGKEVQIDIDYKANQDSSKAEWSLHAIVGSTDIDLSTLIPGFDKDGCHDTPCPIKKGESKKFSYKLTIPAATPTIEADVKARLVGDAGDLFCGSVHGDIKD</sequence>
<dbReference type="SMART" id="SM00737">
    <property type="entry name" value="ML"/>
    <property type="match status" value="2"/>
</dbReference>
<protein>
    <recommendedName>
        <fullName evidence="5">MD-2-related lipid-recognition domain-containing protein</fullName>
    </recommendedName>
</protein>
<comment type="subcellular location">
    <subcellularLocation>
        <location evidence="1">Secreted</location>
    </subcellularLocation>
</comment>
<reference evidence="6" key="1">
    <citation type="submission" date="2020-11" db="EMBL/GenBank/DDBJ databases">
        <authorList>
            <person name="Tran Van P."/>
        </authorList>
    </citation>
    <scope>NUCLEOTIDE SEQUENCE</scope>
</reference>
<comment type="similarity">
    <text evidence="2">Belongs to the NPC2 family.</text>
</comment>
<dbReference type="GO" id="GO:0032934">
    <property type="term" value="F:sterol binding"/>
    <property type="evidence" value="ECO:0007669"/>
    <property type="project" value="InterPro"/>
</dbReference>
<dbReference type="EMBL" id="OC916060">
    <property type="protein sequence ID" value="CAD7643003.1"/>
    <property type="molecule type" value="Genomic_DNA"/>
</dbReference>
<accession>A0A7R9LJU2</accession>
<evidence type="ECO:0000259" key="5">
    <source>
        <dbReference type="SMART" id="SM00737"/>
    </source>
</evidence>
<dbReference type="OrthoDB" id="6491179at2759"/>
<name>A0A7R9LJU2_9ACAR</name>
<dbReference type="PANTHER" id="PTHR11306">
    <property type="entry name" value="NIEMANN PICK TYPE C2 PROTEIN NPC2-RELATED"/>
    <property type="match status" value="1"/>
</dbReference>
<dbReference type="Proteomes" id="UP000728032">
    <property type="component" value="Unassembled WGS sequence"/>
</dbReference>
<dbReference type="Gene3D" id="2.60.40.770">
    <property type="match status" value="2"/>
</dbReference>
<dbReference type="InterPro" id="IPR039670">
    <property type="entry name" value="NPC2-like"/>
</dbReference>
<evidence type="ECO:0000256" key="1">
    <source>
        <dbReference type="ARBA" id="ARBA00004613"/>
    </source>
</evidence>
<dbReference type="AlphaFoldDB" id="A0A7R9LJU2"/>
<evidence type="ECO:0000313" key="6">
    <source>
        <dbReference type="EMBL" id="CAD7643003.1"/>
    </source>
</evidence>
<dbReference type="GO" id="GO:0015918">
    <property type="term" value="P:sterol transport"/>
    <property type="evidence" value="ECO:0007669"/>
    <property type="project" value="InterPro"/>
</dbReference>
<dbReference type="EMBL" id="CAJPVJ010001235">
    <property type="protein sequence ID" value="CAG2164346.1"/>
    <property type="molecule type" value="Genomic_DNA"/>
</dbReference>
<evidence type="ECO:0000256" key="3">
    <source>
        <dbReference type="ARBA" id="ARBA00022525"/>
    </source>
</evidence>
<evidence type="ECO:0000313" key="7">
    <source>
        <dbReference type="Proteomes" id="UP000728032"/>
    </source>
</evidence>
<evidence type="ECO:0000256" key="4">
    <source>
        <dbReference type="SAM" id="SignalP"/>
    </source>
</evidence>
<evidence type="ECO:0000256" key="2">
    <source>
        <dbReference type="ARBA" id="ARBA00006370"/>
    </source>
</evidence>
<dbReference type="GO" id="GO:0005576">
    <property type="term" value="C:extracellular region"/>
    <property type="evidence" value="ECO:0007669"/>
    <property type="project" value="UniProtKB-SubCell"/>
</dbReference>
<keyword evidence="3" id="KW-0964">Secreted</keyword>
<feature type="domain" description="MD-2-related lipid-recognition" evidence="5">
    <location>
        <begin position="165"/>
        <end position="286"/>
    </location>
</feature>
<dbReference type="InterPro" id="IPR014756">
    <property type="entry name" value="Ig_E-set"/>
</dbReference>
<dbReference type="FunFam" id="2.60.40.770:FF:000001">
    <property type="entry name" value="NPC intracellular cholesterol transporter 2"/>
    <property type="match status" value="2"/>
</dbReference>
<proteinExistence type="inferred from homology"/>
<dbReference type="PANTHER" id="PTHR11306:SF68">
    <property type="entry name" value="NPC INTRACELLULAR CHOLESTEROL TRANSPORTER 2"/>
    <property type="match status" value="1"/>
</dbReference>
<dbReference type="InterPro" id="IPR003172">
    <property type="entry name" value="ML_dom"/>
</dbReference>
<keyword evidence="7" id="KW-1185">Reference proteome</keyword>
<feature type="domain" description="MD-2-related lipid-recognition" evidence="5">
    <location>
        <begin position="20"/>
        <end position="141"/>
    </location>
</feature>
<organism evidence="6">
    <name type="scientific">Oppiella nova</name>
    <dbReference type="NCBI Taxonomy" id="334625"/>
    <lineage>
        <taxon>Eukaryota</taxon>
        <taxon>Metazoa</taxon>
        <taxon>Ecdysozoa</taxon>
        <taxon>Arthropoda</taxon>
        <taxon>Chelicerata</taxon>
        <taxon>Arachnida</taxon>
        <taxon>Acari</taxon>
        <taxon>Acariformes</taxon>
        <taxon>Sarcoptiformes</taxon>
        <taxon>Oribatida</taxon>
        <taxon>Brachypylina</taxon>
        <taxon>Oppioidea</taxon>
        <taxon>Oppiidae</taxon>
        <taxon>Oppiella</taxon>
    </lineage>
</organism>
<feature type="chain" id="PRO_5036211233" description="MD-2-related lipid-recognition domain-containing protein" evidence="4">
    <location>
        <begin position="17"/>
        <end position="290"/>
    </location>
</feature>
<gene>
    <name evidence="6" type="ORF">ONB1V03_LOCUS3902</name>
</gene>
<feature type="signal peptide" evidence="4">
    <location>
        <begin position="1"/>
        <end position="16"/>
    </location>
</feature>
<keyword evidence="4" id="KW-0732">Signal</keyword>
<dbReference type="Pfam" id="PF02221">
    <property type="entry name" value="E1_DerP2_DerF2"/>
    <property type="match status" value="2"/>
</dbReference>